<evidence type="ECO:0000256" key="3">
    <source>
        <dbReference type="ARBA" id="ARBA00022764"/>
    </source>
</evidence>
<proteinExistence type="inferred from homology"/>
<evidence type="ECO:0000259" key="5">
    <source>
        <dbReference type="SMART" id="SM00858"/>
    </source>
</evidence>
<evidence type="ECO:0000313" key="6">
    <source>
        <dbReference type="EMBL" id="MFD2739559.1"/>
    </source>
</evidence>
<dbReference type="EMBL" id="JBHUMP010000005">
    <property type="protein sequence ID" value="MFD2739559.1"/>
    <property type="molecule type" value="Genomic_DNA"/>
</dbReference>
<keyword evidence="4" id="KW-1005">Bacterial flagellum biogenesis</keyword>
<keyword evidence="7" id="KW-1185">Reference proteome</keyword>
<keyword evidence="3 4" id="KW-0574">Periplasm</keyword>
<dbReference type="CDD" id="cd11614">
    <property type="entry name" value="SAF_CpaB_FlgA_like"/>
    <property type="match status" value="1"/>
</dbReference>
<sequence length="225" mass="23343">MKPRALLAALFGVLLAGGVGAVGAADLAPTRMLLEDAVLGSNVIDPSGEGNISLRLPQGTPEHILGLDGFRIDPGTGIFAASLLLENGGNLGLRGQAVVSVTTFVPARRMMPGEVITSADMVTAEVPLARLGENSLRDPGEILGKEVRRMLLPDRPVPAQSVMAPRVVRRGEDVTISFSDGAILLTAPGRALEDGAEGEQIRVINRASNKTILAAAMGDGLVSVR</sequence>
<dbReference type="PANTHER" id="PTHR36307:SF1">
    <property type="entry name" value="FLAGELLA BASAL BODY P-RING FORMATION PROTEIN FLGA"/>
    <property type="match status" value="1"/>
</dbReference>
<evidence type="ECO:0000256" key="4">
    <source>
        <dbReference type="RuleBase" id="RU362063"/>
    </source>
</evidence>
<dbReference type="SMART" id="SM00858">
    <property type="entry name" value="SAF"/>
    <property type="match status" value="1"/>
</dbReference>
<feature type="signal peptide" evidence="4">
    <location>
        <begin position="1"/>
        <end position="24"/>
    </location>
</feature>
<organism evidence="6 7">
    <name type="scientific">Sulfitobacter aestuarii</name>
    <dbReference type="NCBI Taxonomy" id="2161676"/>
    <lineage>
        <taxon>Bacteria</taxon>
        <taxon>Pseudomonadati</taxon>
        <taxon>Pseudomonadota</taxon>
        <taxon>Alphaproteobacteria</taxon>
        <taxon>Rhodobacterales</taxon>
        <taxon>Roseobacteraceae</taxon>
        <taxon>Sulfitobacter</taxon>
    </lineage>
</organism>
<dbReference type="InterPro" id="IPR039246">
    <property type="entry name" value="Flagellar_FlgA"/>
</dbReference>
<dbReference type="PANTHER" id="PTHR36307">
    <property type="entry name" value="FLAGELLA BASAL BODY P-RING FORMATION PROTEIN FLGA"/>
    <property type="match status" value="1"/>
</dbReference>
<keyword evidence="6" id="KW-0966">Cell projection</keyword>
<keyword evidence="2 4" id="KW-0732">Signal</keyword>
<dbReference type="InterPro" id="IPR017585">
    <property type="entry name" value="SAF_FlgA"/>
</dbReference>
<protein>
    <recommendedName>
        <fullName evidence="4">Flagella basal body P-ring formation protein FlgA</fullName>
    </recommendedName>
</protein>
<keyword evidence="6" id="KW-0282">Flagellum</keyword>
<dbReference type="RefSeq" id="WP_386373297.1">
    <property type="nucleotide sequence ID" value="NZ_JBHUMP010000005.1"/>
</dbReference>
<comment type="similarity">
    <text evidence="4">Belongs to the FlgA family.</text>
</comment>
<comment type="caution">
    <text evidence="6">The sequence shown here is derived from an EMBL/GenBank/DDBJ whole genome shotgun (WGS) entry which is preliminary data.</text>
</comment>
<accession>A0ABW5U1Q2</accession>
<gene>
    <name evidence="6" type="primary">flgA</name>
    <name evidence="6" type="ORF">ACFSUD_08270</name>
</gene>
<evidence type="ECO:0000313" key="7">
    <source>
        <dbReference type="Proteomes" id="UP001597474"/>
    </source>
</evidence>
<dbReference type="Gene3D" id="3.90.1210.10">
    <property type="entry name" value="Antifreeze-like/N-acetylneuraminic acid synthase C-terminal domain"/>
    <property type="match status" value="1"/>
</dbReference>
<comment type="subcellular location">
    <subcellularLocation>
        <location evidence="1 4">Periplasm</location>
    </subcellularLocation>
</comment>
<keyword evidence="6" id="KW-0969">Cilium</keyword>
<dbReference type="Gene3D" id="2.30.30.760">
    <property type="match status" value="1"/>
</dbReference>
<feature type="domain" description="SAF" evidence="5">
    <location>
        <begin position="101"/>
        <end position="163"/>
    </location>
</feature>
<dbReference type="NCBIfam" id="TIGR03170">
    <property type="entry name" value="flgA_cterm"/>
    <property type="match status" value="1"/>
</dbReference>
<dbReference type="Proteomes" id="UP001597474">
    <property type="component" value="Unassembled WGS sequence"/>
</dbReference>
<evidence type="ECO:0000256" key="1">
    <source>
        <dbReference type="ARBA" id="ARBA00004418"/>
    </source>
</evidence>
<name>A0ABW5U1Q2_9RHOB</name>
<feature type="chain" id="PRO_5044985774" description="Flagella basal body P-ring formation protein FlgA" evidence="4">
    <location>
        <begin position="25"/>
        <end position="225"/>
    </location>
</feature>
<dbReference type="InterPro" id="IPR013974">
    <property type="entry name" value="SAF"/>
</dbReference>
<evidence type="ECO:0000256" key="2">
    <source>
        <dbReference type="ARBA" id="ARBA00022729"/>
    </source>
</evidence>
<comment type="function">
    <text evidence="4">Involved in the assembly process of the P-ring formation. It may associate with FlgF on the rod constituting a structure essential for the P-ring assembly or may act as a modulator protein for the P-ring assembly.</text>
</comment>
<reference evidence="7" key="1">
    <citation type="journal article" date="2019" name="Int. J. Syst. Evol. Microbiol.">
        <title>The Global Catalogue of Microorganisms (GCM) 10K type strain sequencing project: providing services to taxonomists for standard genome sequencing and annotation.</title>
        <authorList>
            <consortium name="The Broad Institute Genomics Platform"/>
            <consortium name="The Broad Institute Genome Sequencing Center for Infectious Disease"/>
            <person name="Wu L."/>
            <person name="Ma J."/>
        </authorList>
    </citation>
    <scope>NUCLEOTIDE SEQUENCE [LARGE SCALE GENOMIC DNA]</scope>
    <source>
        <strain evidence="7">TISTR 2562</strain>
    </source>
</reference>
<dbReference type="Pfam" id="PF13144">
    <property type="entry name" value="ChapFlgA"/>
    <property type="match status" value="1"/>
</dbReference>